<feature type="binding site" evidence="5">
    <location>
        <position position="268"/>
    </location>
    <ligand>
        <name>Fe cation</name>
        <dbReference type="ChEBI" id="CHEBI:24875"/>
        <note>catalytic</note>
    </ligand>
</feature>
<dbReference type="GO" id="GO:0016121">
    <property type="term" value="P:carotene catabolic process"/>
    <property type="evidence" value="ECO:0007669"/>
    <property type="project" value="TreeGrafter"/>
</dbReference>
<dbReference type="Pfam" id="PF03055">
    <property type="entry name" value="RPE65"/>
    <property type="match status" value="2"/>
</dbReference>
<keyword evidence="3" id="KW-0223">Dioxygenase</keyword>
<evidence type="ECO:0000256" key="3">
    <source>
        <dbReference type="ARBA" id="ARBA00022964"/>
    </source>
</evidence>
<dbReference type="AlphaFoldDB" id="A0AA88E8F2"/>
<dbReference type="InterPro" id="IPR004294">
    <property type="entry name" value="Carotenoid_Oase"/>
</dbReference>
<protein>
    <recommendedName>
        <fullName evidence="8">Carotenoid oxygenase</fullName>
    </recommendedName>
</protein>
<keyword evidence="4 5" id="KW-0408">Iron</keyword>
<reference evidence="6" key="1">
    <citation type="submission" date="2023-07" db="EMBL/GenBank/DDBJ databases">
        <title>draft genome sequence of fig (Ficus carica).</title>
        <authorList>
            <person name="Takahashi T."/>
            <person name="Nishimura K."/>
        </authorList>
    </citation>
    <scope>NUCLEOTIDE SEQUENCE</scope>
</reference>
<dbReference type="GO" id="GO:0046872">
    <property type="term" value="F:metal ion binding"/>
    <property type="evidence" value="ECO:0007669"/>
    <property type="project" value="UniProtKB-KW"/>
</dbReference>
<dbReference type="PANTHER" id="PTHR10543:SF142">
    <property type="entry name" value="OS06G0162550 PROTEIN"/>
    <property type="match status" value="1"/>
</dbReference>
<evidence type="ECO:0000256" key="4">
    <source>
        <dbReference type="ARBA" id="ARBA00023004"/>
    </source>
</evidence>
<dbReference type="Proteomes" id="UP001187192">
    <property type="component" value="Unassembled WGS sequence"/>
</dbReference>
<sequence length="590" mass="65901">MRIDVSKTIKNTTAKMLDAFVDSTFEFVDQPLLPSQSNFAPVDELGGPVFITSIEGSIPDDFPEGVYLRNGPNPLFGGLKSTKSIFGESNHTWVEGEGMLHALHFSKDDDFNWSLHYNNKYVETETFKQDKQRKKPSFIPIIEGDLPAVISAIMLNLRAPETGELVIVGMDAIKPYYELGVISADGKKLVHRADLKLDRCTFSHDFGITERYNVFMDFPLTIDIARLFLGGTLIKYNKEGYARIGVMPRYGDGDSMRWFEVEPNCTFHVINCFEDGDDEVVVWGCRALESVIPGPGTGPSKVNFDNSIKDGLLYDRPYEWRLNMRTGKVRERNLSADTEFSMDFPMINANFTGRKNKFGYTQVVHDSSSTEDNMPRFKGLAKLHFEQLDNKISSTTREIEEVIKVEYHMFEKNTFCSGASFVPKNGGLEEDDGWIVTFVHNEDTNTSQIFVIDAKNFSDKPVAKITLPHRVPYGFHGAFIPTWDRPVAPPSVTYKREAPGNDGDTGVVLPWALRCLSASRGSGCLGQPSRGQTLSEWVATGGDVMCCSSRWATPVADGYRCSEHNLARFATHPGETIGSGRLSVFSENGI</sequence>
<keyword evidence="2 5" id="KW-0479">Metal-binding</keyword>
<evidence type="ECO:0000256" key="2">
    <source>
        <dbReference type="ARBA" id="ARBA00022723"/>
    </source>
</evidence>
<dbReference type="PANTHER" id="PTHR10543">
    <property type="entry name" value="BETA-CAROTENE DIOXYGENASE"/>
    <property type="match status" value="1"/>
</dbReference>
<evidence type="ECO:0008006" key="8">
    <source>
        <dbReference type="Google" id="ProtNLM"/>
    </source>
</evidence>
<keyword evidence="7" id="KW-1185">Reference proteome</keyword>
<keyword evidence="3" id="KW-0560">Oxidoreductase</keyword>
<evidence type="ECO:0000313" key="6">
    <source>
        <dbReference type="EMBL" id="GMN69178.1"/>
    </source>
</evidence>
<organism evidence="6 7">
    <name type="scientific">Ficus carica</name>
    <name type="common">Common fig</name>
    <dbReference type="NCBI Taxonomy" id="3494"/>
    <lineage>
        <taxon>Eukaryota</taxon>
        <taxon>Viridiplantae</taxon>
        <taxon>Streptophyta</taxon>
        <taxon>Embryophyta</taxon>
        <taxon>Tracheophyta</taxon>
        <taxon>Spermatophyta</taxon>
        <taxon>Magnoliopsida</taxon>
        <taxon>eudicotyledons</taxon>
        <taxon>Gunneridae</taxon>
        <taxon>Pentapetalae</taxon>
        <taxon>rosids</taxon>
        <taxon>fabids</taxon>
        <taxon>Rosales</taxon>
        <taxon>Moraceae</taxon>
        <taxon>Ficeae</taxon>
        <taxon>Ficus</taxon>
    </lineage>
</organism>
<evidence type="ECO:0000256" key="5">
    <source>
        <dbReference type="PIRSR" id="PIRSR604294-1"/>
    </source>
</evidence>
<accession>A0AA88E8F2</accession>
<dbReference type="GO" id="GO:0010436">
    <property type="term" value="F:carotenoid dioxygenase activity"/>
    <property type="evidence" value="ECO:0007669"/>
    <property type="project" value="TreeGrafter"/>
</dbReference>
<comment type="caution">
    <text evidence="6">The sequence shown here is derived from an EMBL/GenBank/DDBJ whole genome shotgun (WGS) entry which is preliminary data.</text>
</comment>
<name>A0AA88E8F2_FICCA</name>
<comment type="cofactor">
    <cofactor evidence="5">
        <name>Fe(2+)</name>
        <dbReference type="ChEBI" id="CHEBI:29033"/>
    </cofactor>
    <text evidence="5">Binds 1 Fe(2+) ion per subunit.</text>
</comment>
<dbReference type="GO" id="GO:0009570">
    <property type="term" value="C:chloroplast stroma"/>
    <property type="evidence" value="ECO:0007669"/>
    <property type="project" value="TreeGrafter"/>
</dbReference>
<feature type="binding site" evidence="5">
    <location>
        <position position="476"/>
    </location>
    <ligand>
        <name>Fe cation</name>
        <dbReference type="ChEBI" id="CHEBI:24875"/>
        <note>catalytic</note>
    </ligand>
</feature>
<feature type="binding site" evidence="5">
    <location>
        <position position="204"/>
    </location>
    <ligand>
        <name>Fe cation</name>
        <dbReference type="ChEBI" id="CHEBI:24875"/>
        <note>catalytic</note>
    </ligand>
</feature>
<comment type="similarity">
    <text evidence="1">Belongs to the carotenoid oxygenase family.</text>
</comment>
<proteinExistence type="inferred from homology"/>
<evidence type="ECO:0000256" key="1">
    <source>
        <dbReference type="ARBA" id="ARBA00006787"/>
    </source>
</evidence>
<evidence type="ECO:0000313" key="7">
    <source>
        <dbReference type="Proteomes" id="UP001187192"/>
    </source>
</evidence>
<gene>
    <name evidence="6" type="ORF">TIFTF001_038227</name>
</gene>
<dbReference type="EMBL" id="BTGU01000784">
    <property type="protein sequence ID" value="GMN69178.1"/>
    <property type="molecule type" value="Genomic_DNA"/>
</dbReference>